<evidence type="ECO:0000313" key="4">
    <source>
        <dbReference type="EMBL" id="CEE00888.1"/>
    </source>
</evidence>
<dbReference type="SUPFAM" id="SSF53639">
    <property type="entry name" value="AraD/HMP-PK domain-like"/>
    <property type="match status" value="1"/>
</dbReference>
<gene>
    <name evidence="4" type="ORF">BT1A1_1056</name>
</gene>
<dbReference type="InterPro" id="IPR036409">
    <property type="entry name" value="Aldolase_II/adducin_N_sf"/>
</dbReference>
<dbReference type="SMART" id="SM01007">
    <property type="entry name" value="Aldolase_II"/>
    <property type="match status" value="1"/>
</dbReference>
<keyword evidence="5" id="KW-1185">Reference proteome</keyword>
<dbReference type="PANTHER" id="PTHR22789">
    <property type="entry name" value="FUCULOSE PHOSPHATE ALDOLASE"/>
    <property type="match status" value="1"/>
</dbReference>
<dbReference type="RefSeq" id="WP_034768820.1">
    <property type="nucleotide sequence ID" value="NZ_CCRF01000037.1"/>
</dbReference>
<dbReference type="Gene3D" id="3.40.225.10">
    <property type="entry name" value="Class II aldolase/adducin N-terminal domain"/>
    <property type="match status" value="1"/>
</dbReference>
<dbReference type="GO" id="GO:0046872">
    <property type="term" value="F:metal ion binding"/>
    <property type="evidence" value="ECO:0007669"/>
    <property type="project" value="UniProtKB-KW"/>
</dbReference>
<evidence type="ECO:0000259" key="3">
    <source>
        <dbReference type="SMART" id="SM01007"/>
    </source>
</evidence>
<evidence type="ECO:0000256" key="1">
    <source>
        <dbReference type="ARBA" id="ARBA00022723"/>
    </source>
</evidence>
<accession>A0A090IWW7</accession>
<keyword evidence="2" id="KW-0456">Lyase</keyword>
<dbReference type="GO" id="GO:0005829">
    <property type="term" value="C:cytosol"/>
    <property type="evidence" value="ECO:0007669"/>
    <property type="project" value="TreeGrafter"/>
</dbReference>
<dbReference type="GO" id="GO:0019323">
    <property type="term" value="P:pentose catabolic process"/>
    <property type="evidence" value="ECO:0007669"/>
    <property type="project" value="TreeGrafter"/>
</dbReference>
<evidence type="ECO:0000256" key="2">
    <source>
        <dbReference type="ARBA" id="ARBA00023239"/>
    </source>
</evidence>
<evidence type="ECO:0000313" key="5">
    <source>
        <dbReference type="Proteomes" id="UP000040576"/>
    </source>
</evidence>
<sequence>MLEHLKKDVCEIAKKAQREGLCKHKSGNFSCRDKDSGLFVFTPSGIDRELLTPRDMIIVDKDVRVIENLSNLKPTSELLMHLKIYEKRPDVMAVAHTHSKYATSFAVLSKPIPAIVYELQALGAKEGYVPVAPYGRPGTLDLANKVASACINSDVALMEKHGSVGVGKDIYDAYLKVSYLEELAEIYYYVLTLNGGKNPDILPASEIVKWAYPKEVILSKQ</sequence>
<dbReference type="GO" id="GO:0016832">
    <property type="term" value="F:aldehyde-lyase activity"/>
    <property type="evidence" value="ECO:0007669"/>
    <property type="project" value="TreeGrafter"/>
</dbReference>
<name>A0A090IWW7_9BACI</name>
<dbReference type="PANTHER" id="PTHR22789:SF0">
    <property type="entry name" value="3-OXO-TETRONATE 4-PHOSPHATE DECARBOXYLASE-RELATED"/>
    <property type="match status" value="1"/>
</dbReference>
<protein>
    <submittedName>
        <fullName evidence="4">Putative L-ribulose-5-phosphate 4-epimerase</fullName>
    </submittedName>
</protein>
<dbReference type="Proteomes" id="UP000040576">
    <property type="component" value="Unassembled WGS sequence"/>
</dbReference>
<organism evidence="4 5">
    <name type="scientific">Caldibacillus thermoamylovorans</name>
    <dbReference type="NCBI Taxonomy" id="35841"/>
    <lineage>
        <taxon>Bacteria</taxon>
        <taxon>Bacillati</taxon>
        <taxon>Bacillota</taxon>
        <taxon>Bacilli</taxon>
        <taxon>Bacillales</taxon>
        <taxon>Bacillaceae</taxon>
        <taxon>Caldibacillus</taxon>
    </lineage>
</organism>
<dbReference type="AlphaFoldDB" id="A0A090IWW7"/>
<reference evidence="4 5" key="1">
    <citation type="submission" date="2014-07" db="EMBL/GenBank/DDBJ databases">
        <authorList>
            <person name="Wibberg Daniel"/>
        </authorList>
    </citation>
    <scope>NUCLEOTIDE SEQUENCE [LARGE SCALE GENOMIC DNA]</scope>
</reference>
<dbReference type="EMBL" id="CCRF01000037">
    <property type="protein sequence ID" value="CEE00888.1"/>
    <property type="molecule type" value="Genomic_DNA"/>
</dbReference>
<feature type="domain" description="Class II aldolase/adducin N-terminal" evidence="3">
    <location>
        <begin position="7"/>
        <end position="188"/>
    </location>
</feature>
<keyword evidence="1" id="KW-0479">Metal-binding</keyword>
<dbReference type="InterPro" id="IPR001303">
    <property type="entry name" value="Aldolase_II/adducin_N"/>
</dbReference>
<proteinExistence type="predicted"/>
<dbReference type="InterPro" id="IPR050197">
    <property type="entry name" value="Aldolase_class_II_sugar_metab"/>
</dbReference>
<dbReference type="Pfam" id="PF00596">
    <property type="entry name" value="Aldolase_II"/>
    <property type="match status" value="1"/>
</dbReference>